<keyword evidence="2" id="KW-1185">Reference proteome</keyword>
<name>A0A3M8CGE5_9BACL</name>
<dbReference type="EMBL" id="RHHR01000013">
    <property type="protein sequence ID" value="RNB74808.1"/>
    <property type="molecule type" value="Genomic_DNA"/>
</dbReference>
<comment type="caution">
    <text evidence="1">The sequence shown here is derived from an EMBL/GenBank/DDBJ whole genome shotgun (WGS) entry which is preliminary data.</text>
</comment>
<gene>
    <name evidence="1" type="ORF">EDM52_08770</name>
</gene>
<accession>A0A3M8CGE5</accession>
<protein>
    <submittedName>
        <fullName evidence="1">Uncharacterized protein</fullName>
    </submittedName>
</protein>
<dbReference type="Proteomes" id="UP000282028">
    <property type="component" value="Unassembled WGS sequence"/>
</dbReference>
<evidence type="ECO:0000313" key="2">
    <source>
        <dbReference type="Proteomes" id="UP000282028"/>
    </source>
</evidence>
<sequence length="252" mass="29207">MKFTIIPLTFLLLLDITSSYPPIDTIKEESELHTNAQFTGDCDFKIDEYNPALKWNNLRYKKNYESDTKLLERGEKIGEVQFKVNGNVCLGYRMENGDATWAPIGTPIYKIKGYSEKFRLLLGDELFEVSEIPDAKKIGDFYDITGKVMKISIEYPIENSPSVDFSMEETIQFIDEYLQQDYVPFNEIFKGIPINSNKYFLRVHLNDDSKVIIGYWIDENAFLLGYGNDVIKNIVTKNAERLTTHYPRTNNN</sequence>
<organism evidence="1 2">
    <name type="scientific">Brevibacillus invocatus</name>
    <dbReference type="NCBI Taxonomy" id="173959"/>
    <lineage>
        <taxon>Bacteria</taxon>
        <taxon>Bacillati</taxon>
        <taxon>Bacillota</taxon>
        <taxon>Bacilli</taxon>
        <taxon>Bacillales</taxon>
        <taxon>Paenibacillaceae</taxon>
        <taxon>Brevibacillus</taxon>
    </lineage>
</organism>
<evidence type="ECO:0000313" key="1">
    <source>
        <dbReference type="EMBL" id="RNB74808.1"/>
    </source>
</evidence>
<dbReference type="OrthoDB" id="2567404at2"/>
<dbReference type="AlphaFoldDB" id="A0A3M8CGE5"/>
<proteinExistence type="predicted"/>
<dbReference type="RefSeq" id="WP_122908626.1">
    <property type="nucleotide sequence ID" value="NZ_CBCSBE010000005.1"/>
</dbReference>
<reference evidence="1 2" key="1">
    <citation type="submission" date="2018-10" db="EMBL/GenBank/DDBJ databases">
        <title>Phylogenomics of Brevibacillus.</title>
        <authorList>
            <person name="Dunlap C."/>
        </authorList>
    </citation>
    <scope>NUCLEOTIDE SEQUENCE [LARGE SCALE GENOMIC DNA]</scope>
    <source>
        <strain evidence="1 2">JCM 12215</strain>
    </source>
</reference>